<dbReference type="SUPFAM" id="SSF46785">
    <property type="entry name" value="Winged helix' DNA-binding domain"/>
    <property type="match status" value="1"/>
</dbReference>
<proteinExistence type="inferred from homology"/>
<dbReference type="GO" id="GO:0006368">
    <property type="term" value="P:transcription elongation by RNA polymerase II"/>
    <property type="evidence" value="ECO:0007669"/>
    <property type="project" value="InterPro"/>
</dbReference>
<evidence type="ECO:0000256" key="3">
    <source>
        <dbReference type="ARBA" id="ARBA00023015"/>
    </source>
</evidence>
<evidence type="ECO:0000313" key="9">
    <source>
        <dbReference type="EMBL" id="KAK6179106.1"/>
    </source>
</evidence>
<reference evidence="9 10" key="1">
    <citation type="submission" date="2024-01" db="EMBL/GenBank/DDBJ databases">
        <title>The genome of the rayed Mediterranean limpet Patella caerulea (Linnaeus, 1758).</title>
        <authorList>
            <person name="Anh-Thu Weber A."/>
            <person name="Halstead-Nussloch G."/>
        </authorList>
    </citation>
    <scope>NUCLEOTIDE SEQUENCE [LARGE SCALE GENOMIC DNA]</scope>
    <source>
        <strain evidence="9">AATW-2023a</strain>
        <tissue evidence="9">Whole specimen</tissue>
    </source>
</reference>
<dbReference type="GO" id="GO:0000987">
    <property type="term" value="F:cis-regulatory region sequence-specific DNA binding"/>
    <property type="evidence" value="ECO:0007669"/>
    <property type="project" value="TreeGrafter"/>
</dbReference>
<keyword evidence="4" id="KW-0804">Transcription</keyword>
<dbReference type="InterPro" id="IPR031176">
    <property type="entry name" value="ELL/occludin"/>
</dbReference>
<feature type="compositionally biased region" description="Polar residues" evidence="7">
    <location>
        <begin position="166"/>
        <end position="177"/>
    </location>
</feature>
<dbReference type="Pfam" id="PF10390">
    <property type="entry name" value="ELL"/>
    <property type="match status" value="1"/>
</dbReference>
<evidence type="ECO:0000256" key="7">
    <source>
        <dbReference type="SAM" id="MobiDB-lite"/>
    </source>
</evidence>
<feature type="compositionally biased region" description="Low complexity" evidence="7">
    <location>
        <begin position="195"/>
        <end position="221"/>
    </location>
</feature>
<dbReference type="Gene3D" id="1.10.10.2670">
    <property type="entry name" value="E3 ubiquitin-protein ligase"/>
    <property type="match status" value="1"/>
</dbReference>
<dbReference type="InterPro" id="IPR036390">
    <property type="entry name" value="WH_DNA-bd_sf"/>
</dbReference>
<comment type="similarity">
    <text evidence="2 6">Belongs to the ELL/occludin family.</text>
</comment>
<dbReference type="PANTHER" id="PTHR23288">
    <property type="entry name" value="OCCLUDIN AND RNA POLYMERASE II ELONGATION FACTOR ELL"/>
    <property type="match status" value="1"/>
</dbReference>
<feature type="compositionally biased region" description="Basic residues" evidence="7">
    <location>
        <begin position="395"/>
        <end position="406"/>
    </location>
</feature>
<gene>
    <name evidence="9" type="ORF">SNE40_011538</name>
</gene>
<dbReference type="PROSITE" id="PS51980">
    <property type="entry name" value="OCEL"/>
    <property type="match status" value="1"/>
</dbReference>
<dbReference type="InterPro" id="IPR019464">
    <property type="entry name" value="ELL_N"/>
</dbReference>
<dbReference type="Pfam" id="PF07303">
    <property type="entry name" value="Occludin_ELL"/>
    <property type="match status" value="1"/>
</dbReference>
<feature type="region of interest" description="Disordered" evidence="7">
    <location>
        <begin position="161"/>
        <end position="255"/>
    </location>
</feature>
<evidence type="ECO:0000313" key="10">
    <source>
        <dbReference type="Proteomes" id="UP001347796"/>
    </source>
</evidence>
<dbReference type="SUPFAM" id="SSF144292">
    <property type="entry name" value="occludin/ELL-like"/>
    <property type="match status" value="1"/>
</dbReference>
<protein>
    <recommendedName>
        <fullName evidence="8">OCEL domain-containing protein</fullName>
    </recommendedName>
</protein>
<keyword evidence="3" id="KW-0805">Transcription regulation</keyword>
<name>A0AAN8JMX1_PATCE</name>
<dbReference type="EMBL" id="JAZGQO010000008">
    <property type="protein sequence ID" value="KAK6179106.1"/>
    <property type="molecule type" value="Genomic_DNA"/>
</dbReference>
<comment type="subcellular location">
    <subcellularLocation>
        <location evidence="1">Nucleus</location>
    </subcellularLocation>
</comment>
<dbReference type="PANTHER" id="PTHR23288:SF17">
    <property type="entry name" value="RNA POLYMERASE II ELONGATION FACTOR ELL"/>
    <property type="match status" value="1"/>
</dbReference>
<dbReference type="AlphaFoldDB" id="A0AAN8JMX1"/>
<dbReference type="Proteomes" id="UP001347796">
    <property type="component" value="Unassembled WGS sequence"/>
</dbReference>
<accession>A0AAN8JMX1</accession>
<feature type="region of interest" description="Disordered" evidence="7">
    <location>
        <begin position="353"/>
        <end position="449"/>
    </location>
</feature>
<keyword evidence="10" id="KW-1185">Reference proteome</keyword>
<evidence type="ECO:0000259" key="8">
    <source>
        <dbReference type="PROSITE" id="PS51980"/>
    </source>
</evidence>
<feature type="compositionally biased region" description="Basic and acidic residues" evidence="7">
    <location>
        <begin position="433"/>
        <end position="449"/>
    </location>
</feature>
<evidence type="ECO:0000256" key="1">
    <source>
        <dbReference type="ARBA" id="ARBA00004123"/>
    </source>
</evidence>
<feature type="compositionally biased region" description="Low complexity" evidence="7">
    <location>
        <begin position="231"/>
        <end position="252"/>
    </location>
</feature>
<evidence type="ECO:0000256" key="4">
    <source>
        <dbReference type="ARBA" id="ARBA00023163"/>
    </source>
</evidence>
<sequence length="563" mass="63293">MAALVEGHDYGLISNETSIDQKTVIHVKLTDSALRAIEEFSKIKVGTNRRPSIQFNGKKGVLQFPSRSTSEDPRPVSSFQFFISEVPKDPNGSFDCIEQSNYKNKGKLERLPGSMQYRMGIRATEDVYKTTRERMTIAEEESKKNCAKEIKVSGRHISKKVKKVLPNTSSSISSNVVKPQPSKPSCAVRPMHKPSSNNSVSSSANHRLSGSNLTNGSSSHSPNRPSGLNHSPPSGQGNGSSVSSSGKSVPVSNTNTTKVNPAIMALPYRDRIIHLLAVRPYKKPELYLRLHKDGIKEKDKNSLGTILKQVAIIGKDNSYSLAKHAYNDVRQDWSLYTDIDRQLLKRNLQNIQQGENRSASNSPAPSPASIVSNPESPSAPQKRQIEDTADNQPNKKIRISHTKKKKSDREELKPINGMNNVVKPEKTSPISLEKSHLDDNGNDVSSKREMPNYLGSYTLITNTDQRLKYKKDFNTQYEEYRQLHAQIESVVLKFGELRSQVKGSKEGTKDFEELKKRIVKEYEAKKTDPKYVEQKRRYEYLHKKLGHIKRLIIEYDSSQSVCS</sequence>
<feature type="compositionally biased region" description="Low complexity" evidence="7">
    <location>
        <begin position="356"/>
        <end position="374"/>
    </location>
</feature>
<evidence type="ECO:0000256" key="2">
    <source>
        <dbReference type="ARBA" id="ARBA00009171"/>
    </source>
</evidence>
<keyword evidence="5" id="KW-0539">Nucleus</keyword>
<dbReference type="InterPro" id="IPR042065">
    <property type="entry name" value="E3_ELL-like"/>
</dbReference>
<evidence type="ECO:0000256" key="5">
    <source>
        <dbReference type="ARBA" id="ARBA00023242"/>
    </source>
</evidence>
<feature type="domain" description="OCEL" evidence="8">
    <location>
        <begin position="451"/>
        <end position="560"/>
    </location>
</feature>
<dbReference type="InterPro" id="IPR010844">
    <property type="entry name" value="Occludin_ELL"/>
</dbReference>
<dbReference type="GO" id="GO:0032968">
    <property type="term" value="P:positive regulation of transcription elongation by RNA polymerase II"/>
    <property type="evidence" value="ECO:0007669"/>
    <property type="project" value="TreeGrafter"/>
</dbReference>
<dbReference type="GO" id="GO:0042795">
    <property type="term" value="P:snRNA transcription by RNA polymerase II"/>
    <property type="evidence" value="ECO:0007669"/>
    <property type="project" value="TreeGrafter"/>
</dbReference>
<comment type="caution">
    <text evidence="9">The sequence shown here is derived from an EMBL/GenBank/DDBJ whole genome shotgun (WGS) entry which is preliminary data.</text>
</comment>
<dbReference type="Gene3D" id="6.10.140.340">
    <property type="match status" value="1"/>
</dbReference>
<evidence type="ECO:0000256" key="6">
    <source>
        <dbReference type="PROSITE-ProRule" id="PRU01324"/>
    </source>
</evidence>
<dbReference type="GO" id="GO:0008023">
    <property type="term" value="C:transcription elongation factor complex"/>
    <property type="evidence" value="ECO:0007669"/>
    <property type="project" value="InterPro"/>
</dbReference>
<organism evidence="9 10">
    <name type="scientific">Patella caerulea</name>
    <name type="common">Rayed Mediterranean limpet</name>
    <dbReference type="NCBI Taxonomy" id="87958"/>
    <lineage>
        <taxon>Eukaryota</taxon>
        <taxon>Metazoa</taxon>
        <taxon>Spiralia</taxon>
        <taxon>Lophotrochozoa</taxon>
        <taxon>Mollusca</taxon>
        <taxon>Gastropoda</taxon>
        <taxon>Patellogastropoda</taxon>
        <taxon>Patelloidea</taxon>
        <taxon>Patellidae</taxon>
        <taxon>Patella</taxon>
    </lineage>
</organism>